<proteinExistence type="predicted"/>
<keyword evidence="3" id="KW-1185">Reference proteome</keyword>
<keyword evidence="1" id="KW-0812">Transmembrane</keyword>
<dbReference type="EMBL" id="MU004190">
    <property type="protein sequence ID" value="KAF2494455.1"/>
    <property type="molecule type" value="Genomic_DNA"/>
</dbReference>
<feature type="transmembrane region" description="Helical" evidence="1">
    <location>
        <begin position="23"/>
        <end position="46"/>
    </location>
</feature>
<gene>
    <name evidence="2" type="ORF">BU16DRAFT_40667</name>
</gene>
<evidence type="ECO:0000256" key="1">
    <source>
        <dbReference type="SAM" id="Phobius"/>
    </source>
</evidence>
<sequence length="72" mass="8176">MFPEDRRRAPCHDWSRLSSIRSFAFGVASIFLSIPFTSFLFPLSFLMERDGGGLRAARGVRGFVYGIGWVRC</sequence>
<evidence type="ECO:0000313" key="2">
    <source>
        <dbReference type="EMBL" id="KAF2494455.1"/>
    </source>
</evidence>
<protein>
    <submittedName>
        <fullName evidence="2">Uncharacterized protein</fullName>
    </submittedName>
</protein>
<accession>A0A6A6QPW9</accession>
<evidence type="ECO:0000313" key="3">
    <source>
        <dbReference type="Proteomes" id="UP000799750"/>
    </source>
</evidence>
<dbReference type="AlphaFoldDB" id="A0A6A6QPW9"/>
<name>A0A6A6QPW9_9PEZI</name>
<keyword evidence="1" id="KW-1133">Transmembrane helix</keyword>
<organism evidence="2 3">
    <name type="scientific">Lophium mytilinum</name>
    <dbReference type="NCBI Taxonomy" id="390894"/>
    <lineage>
        <taxon>Eukaryota</taxon>
        <taxon>Fungi</taxon>
        <taxon>Dikarya</taxon>
        <taxon>Ascomycota</taxon>
        <taxon>Pezizomycotina</taxon>
        <taxon>Dothideomycetes</taxon>
        <taxon>Pleosporomycetidae</taxon>
        <taxon>Mytilinidiales</taxon>
        <taxon>Mytilinidiaceae</taxon>
        <taxon>Lophium</taxon>
    </lineage>
</organism>
<dbReference type="Proteomes" id="UP000799750">
    <property type="component" value="Unassembled WGS sequence"/>
</dbReference>
<reference evidence="2" key="1">
    <citation type="journal article" date="2020" name="Stud. Mycol.">
        <title>101 Dothideomycetes genomes: a test case for predicting lifestyles and emergence of pathogens.</title>
        <authorList>
            <person name="Haridas S."/>
            <person name="Albert R."/>
            <person name="Binder M."/>
            <person name="Bloem J."/>
            <person name="Labutti K."/>
            <person name="Salamov A."/>
            <person name="Andreopoulos B."/>
            <person name="Baker S."/>
            <person name="Barry K."/>
            <person name="Bills G."/>
            <person name="Bluhm B."/>
            <person name="Cannon C."/>
            <person name="Castanera R."/>
            <person name="Culley D."/>
            <person name="Daum C."/>
            <person name="Ezra D."/>
            <person name="Gonzalez J."/>
            <person name="Henrissat B."/>
            <person name="Kuo A."/>
            <person name="Liang C."/>
            <person name="Lipzen A."/>
            <person name="Lutzoni F."/>
            <person name="Magnuson J."/>
            <person name="Mondo S."/>
            <person name="Nolan M."/>
            <person name="Ohm R."/>
            <person name="Pangilinan J."/>
            <person name="Park H.-J."/>
            <person name="Ramirez L."/>
            <person name="Alfaro M."/>
            <person name="Sun H."/>
            <person name="Tritt A."/>
            <person name="Yoshinaga Y."/>
            <person name="Zwiers L.-H."/>
            <person name="Turgeon B."/>
            <person name="Goodwin S."/>
            <person name="Spatafora J."/>
            <person name="Crous P."/>
            <person name="Grigoriev I."/>
        </authorList>
    </citation>
    <scope>NUCLEOTIDE SEQUENCE</scope>
    <source>
        <strain evidence="2">CBS 269.34</strain>
    </source>
</reference>
<keyword evidence="1" id="KW-0472">Membrane</keyword>